<dbReference type="InterPro" id="IPR050445">
    <property type="entry name" value="Bact_polysacc_biosynth/exp"/>
</dbReference>
<protein>
    <submittedName>
        <fullName evidence="3">Capsule biosynthesis protein</fullName>
    </submittedName>
</protein>
<dbReference type="GO" id="GO:0005886">
    <property type="term" value="C:plasma membrane"/>
    <property type="evidence" value="ECO:0007669"/>
    <property type="project" value="TreeGrafter"/>
</dbReference>
<reference evidence="3 4" key="1">
    <citation type="submission" date="2019-12" db="EMBL/GenBank/DDBJ databases">
        <title>Rhizobium genotypes associated with high levels of biological nitrogen fixation by grain legumes in a temperate-maritime cropping system.</title>
        <authorList>
            <person name="Maluk M."/>
            <person name="Francesc Ferrando Molina F."/>
            <person name="Lopez Del Egido L."/>
            <person name="Lafos M."/>
            <person name="Langarica-Fuentes A."/>
            <person name="Gebre Yohannes G."/>
            <person name="Young M.W."/>
            <person name="Martin P."/>
            <person name="Gantlett R."/>
            <person name="Kenicer G."/>
            <person name="Hawes C."/>
            <person name="Begg G.S."/>
            <person name="Quilliam R.S."/>
            <person name="Squire G.R."/>
            <person name="Poole P.S."/>
            <person name="Young P.W."/>
            <person name="Iannetta P.M."/>
            <person name="James E.K."/>
        </authorList>
    </citation>
    <scope>NUCLEOTIDE SEQUENCE [LARGE SCALE GENOMIC DNA]</scope>
    <source>
        <strain evidence="3 4">JHI1118</strain>
    </source>
</reference>
<dbReference type="Proteomes" id="UP000483035">
    <property type="component" value="Unassembled WGS sequence"/>
</dbReference>
<keyword evidence="2" id="KW-0812">Transmembrane</keyword>
<proteinExistence type="predicted"/>
<evidence type="ECO:0000256" key="1">
    <source>
        <dbReference type="SAM" id="MobiDB-lite"/>
    </source>
</evidence>
<keyword evidence="2" id="KW-0472">Membrane</keyword>
<dbReference type="PANTHER" id="PTHR32309:SF13">
    <property type="entry name" value="FERRIC ENTEROBACTIN TRANSPORT PROTEIN FEPE"/>
    <property type="match status" value="1"/>
</dbReference>
<feature type="transmembrane region" description="Helical" evidence="2">
    <location>
        <begin position="67"/>
        <end position="88"/>
    </location>
</feature>
<evidence type="ECO:0000313" key="4">
    <source>
        <dbReference type="Proteomes" id="UP000483035"/>
    </source>
</evidence>
<dbReference type="EMBL" id="WUEY01000003">
    <property type="protein sequence ID" value="NEI69713.1"/>
    <property type="molecule type" value="Genomic_DNA"/>
</dbReference>
<dbReference type="GO" id="GO:0004713">
    <property type="term" value="F:protein tyrosine kinase activity"/>
    <property type="evidence" value="ECO:0007669"/>
    <property type="project" value="TreeGrafter"/>
</dbReference>
<evidence type="ECO:0000256" key="2">
    <source>
        <dbReference type="SAM" id="Phobius"/>
    </source>
</evidence>
<dbReference type="RefSeq" id="WP_163986145.1">
    <property type="nucleotide sequence ID" value="NZ_WUEY01000003.1"/>
</dbReference>
<name>A0A6L9U1Q5_9HYPH</name>
<evidence type="ECO:0000313" key="3">
    <source>
        <dbReference type="EMBL" id="NEI69713.1"/>
    </source>
</evidence>
<dbReference type="PANTHER" id="PTHR32309">
    <property type="entry name" value="TYROSINE-PROTEIN KINASE"/>
    <property type="match status" value="1"/>
</dbReference>
<accession>A0A6L9U1Q5</accession>
<feature type="transmembrane region" description="Helical" evidence="2">
    <location>
        <begin position="409"/>
        <end position="429"/>
    </location>
</feature>
<feature type="region of interest" description="Disordered" evidence="1">
    <location>
        <begin position="106"/>
        <end position="130"/>
    </location>
</feature>
<organism evidence="3 4">
    <name type="scientific">Rhizobium lusitanum</name>
    <dbReference type="NCBI Taxonomy" id="293958"/>
    <lineage>
        <taxon>Bacteria</taxon>
        <taxon>Pseudomonadati</taxon>
        <taxon>Pseudomonadota</taxon>
        <taxon>Alphaproteobacteria</taxon>
        <taxon>Hyphomicrobiales</taxon>
        <taxon>Rhizobiaceae</taxon>
        <taxon>Rhizobium/Agrobacterium group</taxon>
        <taxon>Rhizobium</taxon>
    </lineage>
</organism>
<keyword evidence="2" id="KW-1133">Transmembrane helix</keyword>
<gene>
    <name evidence="3" type="ORF">GR212_09060</name>
</gene>
<sequence length="434" mass="47925">MPKAAIEDKTKESFTKAVSGRHLLPSLFRRRTPASRDRNDIEEIEYIPVLDGPAPKTQSGGKPPLRLLGFLLLVVLPFLASSVYYAFIASDQYVAEARFAVRSVSGSGSDADDKSDNNDTAQNTGSGVGALSMRSATQDAYVVTSFIHSSEILKRISGEIDYKAIFTKGDTDFLSRFSASEPDEEFLKYWNDHVSAYIDVSSGIITLKIRAFSPEDSVRLANAVIQESEKLINELSERARNDIVQSMKADLEKSGKTYSDALLALNQFQHTSGLLSPEAQAKDSGTILTGLLAQKLDFETRLFVMRQSNADGSPTYQQLSLAKDSLDAQIEKMKSGLTGPENASLAKALLEYSRLDTDRMIAQKLYESSQKNYDTVLAEALRKTLYLAVFVRPTLPEEAMFPRRISTPLIILLALTVAWATLSLIWASVEDHRV</sequence>
<dbReference type="AlphaFoldDB" id="A0A6L9U1Q5"/>
<comment type="caution">
    <text evidence="3">The sequence shown here is derived from an EMBL/GenBank/DDBJ whole genome shotgun (WGS) entry which is preliminary data.</text>
</comment>